<organism evidence="1 2">
    <name type="scientific">Halosaccharopolyspora lacisalsi</name>
    <dbReference type="NCBI Taxonomy" id="1000566"/>
    <lineage>
        <taxon>Bacteria</taxon>
        <taxon>Bacillati</taxon>
        <taxon>Actinomycetota</taxon>
        <taxon>Actinomycetes</taxon>
        <taxon>Pseudonocardiales</taxon>
        <taxon>Pseudonocardiaceae</taxon>
        <taxon>Halosaccharopolyspora</taxon>
    </lineage>
</organism>
<dbReference type="Proteomes" id="UP000569329">
    <property type="component" value="Unassembled WGS sequence"/>
</dbReference>
<proteinExistence type="predicted"/>
<dbReference type="AlphaFoldDB" id="A0A839DUE7"/>
<comment type="caution">
    <text evidence="1">The sequence shown here is derived from an EMBL/GenBank/DDBJ whole genome shotgun (WGS) entry which is preliminary data.</text>
</comment>
<name>A0A839DUE7_9PSEU</name>
<accession>A0A839DUE7</accession>
<gene>
    <name evidence="1" type="ORF">FHX42_001225</name>
</gene>
<reference evidence="1 2" key="1">
    <citation type="submission" date="2020-07" db="EMBL/GenBank/DDBJ databases">
        <title>Sequencing the genomes of 1000 actinobacteria strains.</title>
        <authorList>
            <person name="Klenk H.-P."/>
        </authorList>
    </citation>
    <scope>NUCLEOTIDE SEQUENCE [LARGE SCALE GENOMIC DNA]</scope>
    <source>
        <strain evidence="1 2">DSM 45975</strain>
    </source>
</reference>
<sequence length="123" mass="12912">MHEREAVPQRRLVASSTCAQGVLLREVIVLAEGQRCDRAGPVPGLLGSTHTGGVPPAGDGHPVGMESLTELELEPVLLLVITTGVPLADGPAVLQLLWLLALVVGAWRLLWGYRADVNAPAAL</sequence>
<keyword evidence="2" id="KW-1185">Reference proteome</keyword>
<evidence type="ECO:0000313" key="2">
    <source>
        <dbReference type="Proteomes" id="UP000569329"/>
    </source>
</evidence>
<dbReference type="EMBL" id="JACGWZ010000001">
    <property type="protein sequence ID" value="MBA8823896.1"/>
    <property type="molecule type" value="Genomic_DNA"/>
</dbReference>
<dbReference type="RefSeq" id="WP_182543586.1">
    <property type="nucleotide sequence ID" value="NZ_JACGWZ010000001.1"/>
</dbReference>
<evidence type="ECO:0000313" key="1">
    <source>
        <dbReference type="EMBL" id="MBA8823896.1"/>
    </source>
</evidence>
<protein>
    <submittedName>
        <fullName evidence="1">Uncharacterized protein</fullName>
    </submittedName>
</protein>